<organism evidence="4 5">
    <name type="scientific">Siculibacillus lacustris</name>
    <dbReference type="NCBI Taxonomy" id="1549641"/>
    <lineage>
        <taxon>Bacteria</taxon>
        <taxon>Pseudomonadati</taxon>
        <taxon>Pseudomonadota</taxon>
        <taxon>Alphaproteobacteria</taxon>
        <taxon>Hyphomicrobiales</taxon>
        <taxon>Ancalomicrobiaceae</taxon>
        <taxon>Siculibacillus</taxon>
    </lineage>
</organism>
<dbReference type="PROSITE" id="PS51087">
    <property type="entry name" value="APAG"/>
    <property type="match status" value="1"/>
</dbReference>
<feature type="domain" description="ApaG" evidence="3">
    <location>
        <begin position="3"/>
        <end position="127"/>
    </location>
</feature>
<sequence length="130" mass="14355">MYQAVTHGIRVTVTPEFQRDKSEPEEARWFWAYTVEITNIGAGPVRLRARHWRIVDARGQTQEVNGPGVVGEQPLIEPGATFEYTSGCPLATPSGFMVGSYRMQDAAGAFFDVDIPAFSLDVPSVPRVLN</sequence>
<dbReference type="GO" id="GO:0070987">
    <property type="term" value="P:error-free translesion synthesis"/>
    <property type="evidence" value="ECO:0007669"/>
    <property type="project" value="TreeGrafter"/>
</dbReference>
<dbReference type="RefSeq" id="WP_131311327.1">
    <property type="nucleotide sequence ID" value="NZ_SJFN01000039.1"/>
</dbReference>
<evidence type="ECO:0000256" key="1">
    <source>
        <dbReference type="ARBA" id="ARBA00017693"/>
    </source>
</evidence>
<dbReference type="PANTHER" id="PTHR14289">
    <property type="entry name" value="F-BOX ONLY PROTEIN 3"/>
    <property type="match status" value="1"/>
</dbReference>
<dbReference type="SUPFAM" id="SSF110069">
    <property type="entry name" value="ApaG-like"/>
    <property type="match status" value="1"/>
</dbReference>
<name>A0A4Q9VFU1_9HYPH</name>
<evidence type="ECO:0000259" key="3">
    <source>
        <dbReference type="PROSITE" id="PS51087"/>
    </source>
</evidence>
<comment type="caution">
    <text evidence="4">The sequence shown here is derived from an EMBL/GenBank/DDBJ whole genome shotgun (WGS) entry which is preliminary data.</text>
</comment>
<dbReference type="InterPro" id="IPR036767">
    <property type="entry name" value="ApaG_sf"/>
</dbReference>
<evidence type="ECO:0000313" key="4">
    <source>
        <dbReference type="EMBL" id="TBW33811.1"/>
    </source>
</evidence>
<dbReference type="InterPro" id="IPR007474">
    <property type="entry name" value="ApaG_domain"/>
</dbReference>
<reference evidence="4 5" key="1">
    <citation type="submission" date="2019-02" db="EMBL/GenBank/DDBJ databases">
        <title>Siculibacillus lacustris gen. nov., sp. nov., a new rosette-forming bacterium isolated from a freshwater crater lake (Lake St. Ana, Romania).</title>
        <authorList>
            <person name="Felfoldi T."/>
            <person name="Marton Z."/>
            <person name="Szabo A."/>
            <person name="Mentes A."/>
            <person name="Boka K."/>
            <person name="Marialigeti K."/>
            <person name="Mathe I."/>
            <person name="Koncz M."/>
            <person name="Schumann P."/>
            <person name="Toth E."/>
        </authorList>
    </citation>
    <scope>NUCLEOTIDE SEQUENCE [LARGE SCALE GENOMIC DNA]</scope>
    <source>
        <strain evidence="4 5">SA-279</strain>
    </source>
</reference>
<gene>
    <name evidence="2 4" type="primary">apaG</name>
    <name evidence="4" type="ORF">EYW49_19410</name>
</gene>
<proteinExistence type="inferred from homology"/>
<accession>A0A4Q9VFU1</accession>
<dbReference type="Proteomes" id="UP000292781">
    <property type="component" value="Unassembled WGS sequence"/>
</dbReference>
<protein>
    <recommendedName>
        <fullName evidence="1 2">Protein ApaG</fullName>
    </recommendedName>
</protein>
<dbReference type="AlphaFoldDB" id="A0A4Q9VFU1"/>
<dbReference type="PANTHER" id="PTHR14289:SF16">
    <property type="entry name" value="POLYMERASE DELTA-INTERACTING PROTEIN 2"/>
    <property type="match status" value="1"/>
</dbReference>
<evidence type="ECO:0000256" key="2">
    <source>
        <dbReference type="HAMAP-Rule" id="MF_00791"/>
    </source>
</evidence>
<evidence type="ECO:0000313" key="5">
    <source>
        <dbReference type="Proteomes" id="UP000292781"/>
    </source>
</evidence>
<dbReference type="HAMAP" id="MF_00791">
    <property type="entry name" value="ApaG"/>
    <property type="match status" value="1"/>
</dbReference>
<keyword evidence="5" id="KW-1185">Reference proteome</keyword>
<dbReference type="Pfam" id="PF04379">
    <property type="entry name" value="DUF525"/>
    <property type="match status" value="1"/>
</dbReference>
<dbReference type="InterPro" id="IPR023065">
    <property type="entry name" value="Uncharacterised_ApaG"/>
</dbReference>
<dbReference type="EMBL" id="SJFN01000039">
    <property type="protein sequence ID" value="TBW33811.1"/>
    <property type="molecule type" value="Genomic_DNA"/>
</dbReference>
<dbReference type="Gene3D" id="2.60.40.1470">
    <property type="entry name" value="ApaG domain"/>
    <property type="match status" value="1"/>
</dbReference>
<dbReference type="OrthoDB" id="9795226at2"/>
<dbReference type="NCBIfam" id="NF003967">
    <property type="entry name" value="PRK05461.1"/>
    <property type="match status" value="1"/>
</dbReference>